<dbReference type="NCBIfam" id="TIGR00229">
    <property type="entry name" value="sensory_box"/>
    <property type="match status" value="1"/>
</dbReference>
<dbReference type="InterPro" id="IPR036638">
    <property type="entry name" value="HLH_DNA-bd_sf"/>
</dbReference>
<evidence type="ECO:0000259" key="7">
    <source>
        <dbReference type="PROSITE" id="PS50112"/>
    </source>
</evidence>
<feature type="compositionally biased region" description="Polar residues" evidence="6">
    <location>
        <begin position="724"/>
        <end position="742"/>
    </location>
</feature>
<dbReference type="Pfam" id="PF14598">
    <property type="entry name" value="PAS_11"/>
    <property type="match status" value="1"/>
</dbReference>
<keyword evidence="3" id="KW-0805">Transcription regulation</keyword>
<evidence type="ECO:0000259" key="8">
    <source>
        <dbReference type="PROSITE" id="PS50888"/>
    </source>
</evidence>
<feature type="compositionally biased region" description="Basic and acidic residues" evidence="6">
    <location>
        <begin position="10"/>
        <end position="21"/>
    </location>
</feature>
<dbReference type="PROSITE" id="PS50888">
    <property type="entry name" value="BHLH"/>
    <property type="match status" value="1"/>
</dbReference>
<feature type="region of interest" description="Disordered" evidence="6">
    <location>
        <begin position="432"/>
        <end position="455"/>
    </location>
</feature>
<name>A0A7M5WXS3_9CNID</name>
<keyword evidence="10" id="KW-1185">Reference proteome</keyword>
<feature type="region of interest" description="Disordered" evidence="6">
    <location>
        <begin position="1"/>
        <end position="41"/>
    </location>
</feature>
<sequence length="954" mass="108295">MDAMMCQMDDLSKVNKQEKMLNNRKQKSRDAARNRRSKENDQYEALAKLLPLPESISSQLDKASIIRLTIGFLKYKDLIGTGGGMQHNGYRRNMMLMSHNGHNNNHHPYHPQRAVQKTSVYSDIEQRIGKHIEHALDGFMLTVSDNGHFIYVSDTIEQFLGLRQIDLIGTSAYDVIHPEDHQTFMELLCSTFQKSNQQYKMNNMMDFDAMTFMEMERKSKQGFVSLFIRFKCTLAKKGASVSKSAGYKVIHISGQMIPFKNLDHKGEQMFALVATGHALPPPTICELKLDTKVFVSRVSMDLKIVFCEGKIRKYMNFTAQDIVGMRAYDFYHLKDSHIVQDAHNDCLKSGKCRSLAYRWMNKTGGWVWMQTVGTVISRKTAKGEENQILCVNYISSDVEHEDEMMHSIQLKFKDMGITNKEDDMSDFGNDASTGPADITSDDVRKSYATPSTEEAADKESYLKSIDYHNMTNGHRAIVSDEPVKPNPAVFTHTPNLPPAPIPARPLVDEETKRRQANIMGDLQLADMLSETGPLPQIDNPFPDSPESYDMSHCDIISLQGAPQLPNENKNFGSREVFSMSNTMNFHHADNNNSFQIQQTSTSIYMEQQISPPLPRQTQQQANNSMSPQYQQPHDPIVMNEVNTFFNEMSTASNNSPYPQHQQQQQQPIQNNANSPQSNDFYNQDLSPKYETPSPEYPAQTNGGGNCSPPYMAPVGKESPPYLGQSMNSPPMFNNNQQTNAPPPYTSSQYNAPPQYNTQTVPSNRMHFNPQMESPLEFNNFNTIIKTEPPNYMGCGAQYRSNNMINRGNGMTQQQPLQTQCIPQQQQQRQNQMNNIPQCQGGHFDTNLPNGGGVLNQGQFNPDIPPIEVLDNLDDIEDIISSCIEQDEIQNQDFQQRLLIQQQQEQQLQQQAFVEQQMNFQNQQQNGQLPYNAPLRCNTTIPNKFGGYNNTNSIF</sequence>
<keyword evidence="2" id="KW-0677">Repeat</keyword>
<organism evidence="9 10">
    <name type="scientific">Clytia hemisphaerica</name>
    <dbReference type="NCBI Taxonomy" id="252671"/>
    <lineage>
        <taxon>Eukaryota</taxon>
        <taxon>Metazoa</taxon>
        <taxon>Cnidaria</taxon>
        <taxon>Hydrozoa</taxon>
        <taxon>Hydroidolina</taxon>
        <taxon>Leptothecata</taxon>
        <taxon>Obeliida</taxon>
        <taxon>Clytiidae</taxon>
        <taxon>Clytia</taxon>
    </lineage>
</organism>
<feature type="compositionally biased region" description="Polar residues" evidence="6">
    <location>
        <begin position="611"/>
        <end position="631"/>
    </location>
</feature>
<feature type="region of interest" description="Disordered" evidence="6">
    <location>
        <begin position="611"/>
        <end position="633"/>
    </location>
</feature>
<dbReference type="AlphaFoldDB" id="A0A7M5WXS3"/>
<keyword evidence="5" id="KW-0539">Nucleus</keyword>
<evidence type="ECO:0000256" key="1">
    <source>
        <dbReference type="ARBA" id="ARBA00004123"/>
    </source>
</evidence>
<dbReference type="Pfam" id="PF00989">
    <property type="entry name" value="PAS"/>
    <property type="match status" value="1"/>
</dbReference>
<dbReference type="InterPro" id="IPR035965">
    <property type="entry name" value="PAS-like_dom_sf"/>
</dbReference>
<feature type="domain" description="BHLH" evidence="8">
    <location>
        <begin position="23"/>
        <end position="76"/>
    </location>
</feature>
<keyword evidence="4" id="KW-0804">Transcription</keyword>
<dbReference type="PANTHER" id="PTHR23043">
    <property type="entry name" value="HYPOXIA-INDUCIBLE FACTOR 1 ALPHA"/>
    <property type="match status" value="1"/>
</dbReference>
<proteinExistence type="predicted"/>
<reference evidence="9" key="1">
    <citation type="submission" date="2021-01" db="UniProtKB">
        <authorList>
            <consortium name="EnsemblMetazoa"/>
        </authorList>
    </citation>
    <scope>IDENTIFICATION</scope>
</reference>
<dbReference type="GeneID" id="136815567"/>
<dbReference type="SUPFAM" id="SSF47459">
    <property type="entry name" value="HLH, helix-loop-helix DNA-binding domain"/>
    <property type="match status" value="1"/>
</dbReference>
<feature type="compositionally biased region" description="Low complexity" evidence="6">
    <location>
        <begin position="652"/>
        <end position="678"/>
    </location>
</feature>
<feature type="compositionally biased region" description="Basic and acidic residues" evidence="6">
    <location>
        <begin position="28"/>
        <end position="41"/>
    </location>
</feature>
<dbReference type="EnsemblMetazoa" id="CLYHEMT014451.1">
    <property type="protein sequence ID" value="CLYHEMP014451.1"/>
    <property type="gene ID" value="CLYHEMG014451"/>
</dbReference>
<dbReference type="Proteomes" id="UP000594262">
    <property type="component" value="Unplaced"/>
</dbReference>
<dbReference type="GO" id="GO:0005634">
    <property type="term" value="C:nucleus"/>
    <property type="evidence" value="ECO:0007669"/>
    <property type="project" value="UniProtKB-SubCell"/>
</dbReference>
<dbReference type="RefSeq" id="XP_066928121.1">
    <property type="nucleotide sequence ID" value="XM_067072020.1"/>
</dbReference>
<accession>A0A7M5WXS3</accession>
<dbReference type="InterPro" id="IPR013767">
    <property type="entry name" value="PAS_fold"/>
</dbReference>
<dbReference type="GO" id="GO:0000981">
    <property type="term" value="F:DNA-binding transcription factor activity, RNA polymerase II-specific"/>
    <property type="evidence" value="ECO:0007669"/>
    <property type="project" value="TreeGrafter"/>
</dbReference>
<evidence type="ECO:0000256" key="4">
    <source>
        <dbReference type="ARBA" id="ARBA00023163"/>
    </source>
</evidence>
<evidence type="ECO:0000313" key="10">
    <source>
        <dbReference type="Proteomes" id="UP000594262"/>
    </source>
</evidence>
<evidence type="ECO:0000313" key="9">
    <source>
        <dbReference type="EnsemblMetazoa" id="CLYHEMP014451.1"/>
    </source>
</evidence>
<dbReference type="InterPro" id="IPR011598">
    <property type="entry name" value="bHLH_dom"/>
</dbReference>
<dbReference type="SMART" id="SM00353">
    <property type="entry name" value="HLH"/>
    <property type="match status" value="1"/>
</dbReference>
<dbReference type="SMART" id="SM00091">
    <property type="entry name" value="PAS"/>
    <property type="match status" value="2"/>
</dbReference>
<dbReference type="SUPFAM" id="SSF55785">
    <property type="entry name" value="PYP-like sensor domain (PAS domain)"/>
    <property type="match status" value="2"/>
</dbReference>
<dbReference type="Pfam" id="PF23171">
    <property type="entry name" value="bHLH_HIF1A"/>
    <property type="match status" value="1"/>
</dbReference>
<dbReference type="GO" id="GO:0046983">
    <property type="term" value="F:protein dimerization activity"/>
    <property type="evidence" value="ECO:0007669"/>
    <property type="project" value="InterPro"/>
</dbReference>
<feature type="domain" description="PAS" evidence="7">
    <location>
        <begin position="124"/>
        <end position="195"/>
    </location>
</feature>
<dbReference type="PANTHER" id="PTHR23043:SF17">
    <property type="entry name" value="PROTEIN SIMILAR"/>
    <property type="match status" value="1"/>
</dbReference>
<dbReference type="CDD" id="cd00130">
    <property type="entry name" value="PAS"/>
    <property type="match status" value="2"/>
</dbReference>
<feature type="region of interest" description="Disordered" evidence="6">
    <location>
        <begin position="648"/>
        <end position="742"/>
    </location>
</feature>
<dbReference type="OrthoDB" id="6021714at2759"/>
<evidence type="ECO:0000256" key="6">
    <source>
        <dbReference type="SAM" id="MobiDB-lite"/>
    </source>
</evidence>
<dbReference type="GO" id="GO:0000977">
    <property type="term" value="F:RNA polymerase II transcription regulatory region sequence-specific DNA binding"/>
    <property type="evidence" value="ECO:0007669"/>
    <property type="project" value="TreeGrafter"/>
</dbReference>
<dbReference type="InterPro" id="IPR000014">
    <property type="entry name" value="PAS"/>
</dbReference>
<protein>
    <submittedName>
        <fullName evidence="9">Uncharacterized protein</fullName>
    </submittedName>
</protein>
<dbReference type="Gene3D" id="4.10.280.10">
    <property type="entry name" value="Helix-loop-helix DNA-binding domain"/>
    <property type="match status" value="1"/>
</dbReference>
<comment type="subcellular location">
    <subcellularLocation>
        <location evidence="1">Nucleus</location>
    </subcellularLocation>
</comment>
<evidence type="ECO:0000256" key="2">
    <source>
        <dbReference type="ARBA" id="ARBA00022737"/>
    </source>
</evidence>
<evidence type="ECO:0000256" key="5">
    <source>
        <dbReference type="ARBA" id="ARBA00023242"/>
    </source>
</evidence>
<dbReference type="Gene3D" id="3.30.450.20">
    <property type="entry name" value="PAS domain"/>
    <property type="match status" value="2"/>
</dbReference>
<evidence type="ECO:0000256" key="3">
    <source>
        <dbReference type="ARBA" id="ARBA00023015"/>
    </source>
</evidence>
<dbReference type="PROSITE" id="PS50112">
    <property type="entry name" value="PAS"/>
    <property type="match status" value="1"/>
</dbReference>